<proteinExistence type="inferred from homology"/>
<evidence type="ECO:0000256" key="3">
    <source>
        <dbReference type="PROSITE-ProRule" id="PRU00708"/>
    </source>
</evidence>
<evidence type="ECO:0000313" key="5">
    <source>
        <dbReference type="Proteomes" id="UP000187203"/>
    </source>
</evidence>
<dbReference type="InterPro" id="IPR011990">
    <property type="entry name" value="TPR-like_helical_dom_sf"/>
</dbReference>
<feature type="repeat" description="PPR" evidence="3">
    <location>
        <begin position="266"/>
        <end position="300"/>
    </location>
</feature>
<sequence>MAKRVSLSHLSKLSFTPQKKLQTPASLCTLSSPDKTQIEETPTIHTNDKNESFIHDHECHQQQLQKLSAFIQQGQFVPAENLTTSLLFSKSPLAPSDLFTLFSHNSPSLKLVFSNFLLSLLAKSKMHGEALGLYKAIRKEGRIEKADEVLQKEIEKGFVPDEVVYNTIVNGYCRMGDTNKAISTVEAMEKLGLKPDCVTFNTLIDKFCQLKEMKYAKEWVKLMREKGVAPNVETYNILINGYGRMCQLDRCFVIIEEMENSGIKPNVASYGSLINSLCKDGKLLEADLTFRDMISRGVLPNVLIYNMLIDGYCTVGKLKDAFRFYDEMVEGETRPTIVTYNTLMNGLCKKGRTKGLGPKADTYNLLIGEYCEQKDFVGAYFWYREMFENNFLPSFTACNELVIGLREQGRLQEADIICSEMKAKGMDDSSSDEGVAAVAKV</sequence>
<evidence type="ECO:0000313" key="4">
    <source>
        <dbReference type="EMBL" id="OMO68217.1"/>
    </source>
</evidence>
<dbReference type="Proteomes" id="UP000187203">
    <property type="component" value="Unassembled WGS sequence"/>
</dbReference>
<accession>A0A1R3HCZ4</accession>
<reference evidence="5" key="1">
    <citation type="submission" date="2013-09" db="EMBL/GenBank/DDBJ databases">
        <title>Corchorus olitorius genome sequencing.</title>
        <authorList>
            <person name="Alam M."/>
            <person name="Haque M.S."/>
            <person name="Islam M.S."/>
            <person name="Emdad E.M."/>
            <person name="Islam M.M."/>
            <person name="Ahmed B."/>
            <person name="Halim A."/>
            <person name="Hossen Q.M.M."/>
            <person name="Hossain M.Z."/>
            <person name="Ahmed R."/>
            <person name="Khan M.M."/>
            <person name="Islam R."/>
            <person name="Rashid M.M."/>
            <person name="Khan S.A."/>
            <person name="Rahman M.S."/>
            <person name="Alam M."/>
            <person name="Yahiya A.S."/>
            <person name="Khan M.S."/>
            <person name="Azam M.S."/>
            <person name="Haque T."/>
            <person name="Lashkar M.Z.H."/>
            <person name="Akhand A.I."/>
            <person name="Morshed G."/>
            <person name="Roy S."/>
            <person name="Uddin K.S."/>
            <person name="Rabeya T."/>
            <person name="Hossain A.S."/>
            <person name="Chowdhury A."/>
            <person name="Snigdha A.R."/>
            <person name="Mortoza M.S."/>
            <person name="Matin S.A."/>
            <person name="Hoque S.M.E."/>
            <person name="Islam M.K."/>
            <person name="Roy D.K."/>
            <person name="Haider R."/>
            <person name="Moosa M.M."/>
            <person name="Elias S.M."/>
            <person name="Hasan A.M."/>
            <person name="Jahan S."/>
            <person name="Shafiuddin M."/>
            <person name="Mahmood N."/>
            <person name="Shommy N.S."/>
        </authorList>
    </citation>
    <scope>NUCLEOTIDE SEQUENCE [LARGE SCALE GENOMIC DNA]</scope>
    <source>
        <strain evidence="5">cv. O-4</strain>
    </source>
</reference>
<keyword evidence="5" id="KW-1185">Reference proteome</keyword>
<dbReference type="PANTHER" id="PTHR47941">
    <property type="entry name" value="PENTATRICOPEPTIDE REPEAT-CONTAINING PROTEIN 3, MITOCHONDRIAL"/>
    <property type="match status" value="1"/>
</dbReference>
<dbReference type="InterPro" id="IPR002885">
    <property type="entry name" value="PPR_rpt"/>
</dbReference>
<name>A0A1R3HCZ4_9ROSI</name>
<organism evidence="4 5">
    <name type="scientific">Corchorus olitorius</name>
    <dbReference type="NCBI Taxonomy" id="93759"/>
    <lineage>
        <taxon>Eukaryota</taxon>
        <taxon>Viridiplantae</taxon>
        <taxon>Streptophyta</taxon>
        <taxon>Embryophyta</taxon>
        <taxon>Tracheophyta</taxon>
        <taxon>Spermatophyta</taxon>
        <taxon>Magnoliopsida</taxon>
        <taxon>eudicotyledons</taxon>
        <taxon>Gunneridae</taxon>
        <taxon>Pentapetalae</taxon>
        <taxon>rosids</taxon>
        <taxon>malvids</taxon>
        <taxon>Malvales</taxon>
        <taxon>Malvaceae</taxon>
        <taxon>Grewioideae</taxon>
        <taxon>Apeibeae</taxon>
        <taxon>Corchorus</taxon>
    </lineage>
</organism>
<dbReference type="Pfam" id="PF13041">
    <property type="entry name" value="PPR_2"/>
    <property type="match status" value="3"/>
</dbReference>
<comment type="similarity">
    <text evidence="1">Belongs to the PPR family. P subfamily.</text>
</comment>
<dbReference type="Gene3D" id="1.25.40.10">
    <property type="entry name" value="Tetratricopeptide repeat domain"/>
    <property type="match status" value="3"/>
</dbReference>
<dbReference type="STRING" id="93759.A0A1R3HCZ4"/>
<dbReference type="Pfam" id="PF01535">
    <property type="entry name" value="PPR"/>
    <property type="match status" value="2"/>
</dbReference>
<feature type="repeat" description="PPR" evidence="3">
    <location>
        <begin position="231"/>
        <end position="265"/>
    </location>
</feature>
<feature type="repeat" description="PPR" evidence="3">
    <location>
        <begin position="359"/>
        <end position="393"/>
    </location>
</feature>
<evidence type="ECO:0008006" key="6">
    <source>
        <dbReference type="Google" id="ProtNLM"/>
    </source>
</evidence>
<dbReference type="EMBL" id="AWUE01020406">
    <property type="protein sequence ID" value="OMO68217.1"/>
    <property type="molecule type" value="Genomic_DNA"/>
</dbReference>
<gene>
    <name evidence="4" type="ORF">COLO4_29826</name>
</gene>
<keyword evidence="2" id="KW-0677">Repeat</keyword>
<dbReference type="NCBIfam" id="TIGR00756">
    <property type="entry name" value="PPR"/>
    <property type="match status" value="7"/>
</dbReference>
<dbReference type="AlphaFoldDB" id="A0A1R3HCZ4"/>
<protein>
    <recommendedName>
        <fullName evidence="6">Pentacotripeptide-repeat region of PRORP domain-containing protein</fullName>
    </recommendedName>
</protein>
<evidence type="ECO:0000256" key="1">
    <source>
        <dbReference type="ARBA" id="ARBA00007626"/>
    </source>
</evidence>
<evidence type="ECO:0000256" key="2">
    <source>
        <dbReference type="ARBA" id="ARBA00022737"/>
    </source>
</evidence>
<dbReference type="OrthoDB" id="185373at2759"/>
<feature type="repeat" description="PPR" evidence="3">
    <location>
        <begin position="196"/>
        <end position="230"/>
    </location>
</feature>
<comment type="caution">
    <text evidence="4">The sequence shown here is derived from an EMBL/GenBank/DDBJ whole genome shotgun (WGS) entry which is preliminary data.</text>
</comment>
<feature type="repeat" description="PPR" evidence="3">
    <location>
        <begin position="161"/>
        <end position="195"/>
    </location>
</feature>
<dbReference type="SUPFAM" id="SSF81901">
    <property type="entry name" value="HCP-like"/>
    <property type="match status" value="1"/>
</dbReference>
<dbReference type="PROSITE" id="PS51375">
    <property type="entry name" value="PPR"/>
    <property type="match status" value="6"/>
</dbReference>
<feature type="repeat" description="PPR" evidence="3">
    <location>
        <begin position="301"/>
        <end position="335"/>
    </location>
</feature>